<evidence type="ECO:0000313" key="3">
    <source>
        <dbReference type="Proteomes" id="UP000281406"/>
    </source>
</evidence>
<gene>
    <name evidence="2" type="ORF">DPX16_14624</name>
</gene>
<reference evidence="2 3" key="1">
    <citation type="submission" date="2018-10" db="EMBL/GenBank/DDBJ databases">
        <title>Genome assembly for a Yunnan-Guizhou Plateau 3E fish, Anabarilius grahami (Regan), and its evolutionary and genetic applications.</title>
        <authorList>
            <person name="Jiang W."/>
        </authorList>
    </citation>
    <scope>NUCLEOTIDE SEQUENCE [LARGE SCALE GENOMIC DNA]</scope>
    <source>
        <strain evidence="2">AG-KIZ</strain>
        <tissue evidence="2">Muscle</tissue>
    </source>
</reference>
<evidence type="ECO:0000256" key="1">
    <source>
        <dbReference type="SAM" id="MobiDB-lite"/>
    </source>
</evidence>
<dbReference type="PANTHER" id="PTHR46880">
    <property type="entry name" value="RAS-ASSOCIATING DOMAIN-CONTAINING PROTEIN"/>
    <property type="match status" value="1"/>
</dbReference>
<evidence type="ECO:0000313" key="2">
    <source>
        <dbReference type="EMBL" id="ROL51093.1"/>
    </source>
</evidence>
<keyword evidence="3" id="KW-1185">Reference proteome</keyword>
<feature type="region of interest" description="Disordered" evidence="1">
    <location>
        <begin position="1"/>
        <end position="20"/>
    </location>
</feature>
<sequence>MRRWLGQISGGEKRNEAGDEDIDREMKKRKLNAKWLTGREWLVFDHENVVMFCQDCRKKSKRAISCVMKQVKSDWRSRLKGETLSDLLKTQLCSPDIKDFDPTKAIDIWHADSLRSGRPDFVHKHGTKGTEGGSDSDGTSEEEEM</sequence>
<feature type="region of interest" description="Disordered" evidence="1">
    <location>
        <begin position="119"/>
        <end position="145"/>
    </location>
</feature>
<dbReference type="Proteomes" id="UP000281406">
    <property type="component" value="Unassembled WGS sequence"/>
</dbReference>
<dbReference type="AlphaFoldDB" id="A0A3N0YYQ1"/>
<protein>
    <submittedName>
        <fullName evidence="2">Uncharacterized protein</fullName>
    </submittedName>
</protein>
<proteinExistence type="predicted"/>
<name>A0A3N0YYQ1_ANAGA</name>
<organism evidence="2 3">
    <name type="scientific">Anabarilius grahami</name>
    <name type="common">Kanglang fish</name>
    <name type="synonym">Barilius grahami</name>
    <dbReference type="NCBI Taxonomy" id="495550"/>
    <lineage>
        <taxon>Eukaryota</taxon>
        <taxon>Metazoa</taxon>
        <taxon>Chordata</taxon>
        <taxon>Craniata</taxon>
        <taxon>Vertebrata</taxon>
        <taxon>Euteleostomi</taxon>
        <taxon>Actinopterygii</taxon>
        <taxon>Neopterygii</taxon>
        <taxon>Teleostei</taxon>
        <taxon>Ostariophysi</taxon>
        <taxon>Cypriniformes</taxon>
        <taxon>Xenocyprididae</taxon>
        <taxon>Xenocypridinae</taxon>
        <taxon>Xenocypridinae incertae sedis</taxon>
        <taxon>Anabarilius</taxon>
    </lineage>
</organism>
<dbReference type="OrthoDB" id="8930602at2759"/>
<dbReference type="PANTHER" id="PTHR46880:SF9">
    <property type="entry name" value="ZINC FINGER PROTEIN 862"/>
    <property type="match status" value="1"/>
</dbReference>
<dbReference type="EMBL" id="RJVU01019258">
    <property type="protein sequence ID" value="ROL51093.1"/>
    <property type="molecule type" value="Genomic_DNA"/>
</dbReference>
<accession>A0A3N0YYQ1</accession>
<comment type="caution">
    <text evidence="2">The sequence shown here is derived from an EMBL/GenBank/DDBJ whole genome shotgun (WGS) entry which is preliminary data.</text>
</comment>